<name>A0A6C0KWP1_9ZZZZ</name>
<evidence type="ECO:0000256" key="1">
    <source>
        <dbReference type="SAM" id="Phobius"/>
    </source>
</evidence>
<accession>A0A6C0KWP1</accession>
<feature type="transmembrane region" description="Helical" evidence="1">
    <location>
        <begin position="97"/>
        <end position="121"/>
    </location>
</feature>
<dbReference type="AlphaFoldDB" id="A0A6C0KWP1"/>
<organism evidence="2">
    <name type="scientific">viral metagenome</name>
    <dbReference type="NCBI Taxonomy" id="1070528"/>
    <lineage>
        <taxon>unclassified sequences</taxon>
        <taxon>metagenomes</taxon>
        <taxon>organismal metagenomes</taxon>
    </lineage>
</organism>
<keyword evidence="1" id="KW-1133">Transmembrane helix</keyword>
<protein>
    <submittedName>
        <fullName evidence="2">Uncharacterized protein</fullName>
    </submittedName>
</protein>
<proteinExistence type="predicted"/>
<keyword evidence="1" id="KW-0472">Membrane</keyword>
<sequence>MDQSGFYIHDTQSRTRNTLVIISLVILFLCLLFGLYTNPSEYKLFQNNGTTNTIQKTITTTTKNMIFEPPTPEVLKPIINTIENTEIINKTTSEINWIPLFVILTCILLMLLCAYLIYCLYKSDKNLDTQAIIQDGQPIVNQITDPLNNPNVVIQPIIGNFTGNTSNTNSNVNANPSIPNTFNYVKDVDIPVTNNDGIVLTDQDIIYQNRNITNAPLYQNNNLNNNLQVKSHNPVEVYDRYYVERGSTCTYPLMDMDNDMDNCNCNN</sequence>
<dbReference type="EMBL" id="MN740978">
    <property type="protein sequence ID" value="QHU21097.1"/>
    <property type="molecule type" value="Genomic_DNA"/>
</dbReference>
<feature type="transmembrane region" description="Helical" evidence="1">
    <location>
        <begin position="18"/>
        <end position="36"/>
    </location>
</feature>
<reference evidence="2" key="1">
    <citation type="journal article" date="2020" name="Nature">
        <title>Giant virus diversity and host interactions through global metagenomics.</title>
        <authorList>
            <person name="Schulz F."/>
            <person name="Roux S."/>
            <person name="Paez-Espino D."/>
            <person name="Jungbluth S."/>
            <person name="Walsh D.A."/>
            <person name="Denef V.J."/>
            <person name="McMahon K.D."/>
            <person name="Konstantinidis K.T."/>
            <person name="Eloe-Fadrosh E.A."/>
            <person name="Kyrpides N.C."/>
            <person name="Woyke T."/>
        </authorList>
    </citation>
    <scope>NUCLEOTIDE SEQUENCE</scope>
    <source>
        <strain evidence="2">GVMAG-S-3300013094-100</strain>
    </source>
</reference>
<keyword evidence="1" id="KW-0812">Transmembrane</keyword>
<evidence type="ECO:0000313" key="2">
    <source>
        <dbReference type="EMBL" id="QHU21097.1"/>
    </source>
</evidence>